<dbReference type="KEGG" id="tzo:THMIRHAT_06100"/>
<comment type="similarity">
    <text evidence="12">Belongs to the dus family.</text>
</comment>
<dbReference type="GO" id="GO:0050660">
    <property type="term" value="F:flavin adenine dinucleotide binding"/>
    <property type="evidence" value="ECO:0007669"/>
    <property type="project" value="InterPro"/>
</dbReference>
<keyword evidence="14" id="KW-0547">Nucleotide-binding</keyword>
<comment type="function">
    <text evidence="2 12">Catalyzes the synthesis of 5,6-dihydrouridine (D), a modified base found in the D-loop of most tRNAs, via the reduction of the C5-C6 double bond in target uridines.</text>
</comment>
<keyword evidence="7" id="KW-0521">NADP</keyword>
<keyword evidence="6 12" id="KW-0819">tRNA processing</keyword>
<dbReference type="Proteomes" id="UP000501466">
    <property type="component" value="Chromosome"/>
</dbReference>
<evidence type="ECO:0000256" key="12">
    <source>
        <dbReference type="PIRNR" id="PIRNR006621"/>
    </source>
</evidence>
<proteinExistence type="inferred from homology"/>
<dbReference type="PIRSF" id="PIRSF006621">
    <property type="entry name" value="Dus"/>
    <property type="match status" value="1"/>
</dbReference>
<dbReference type="EC" id="1.3.1.-" evidence="12"/>
<evidence type="ECO:0000256" key="11">
    <source>
        <dbReference type="ARBA" id="ARBA00048802"/>
    </source>
</evidence>
<evidence type="ECO:0000256" key="8">
    <source>
        <dbReference type="ARBA" id="ARBA00022884"/>
    </source>
</evidence>
<evidence type="ECO:0000256" key="4">
    <source>
        <dbReference type="ARBA" id="ARBA00022630"/>
    </source>
</evidence>
<protein>
    <recommendedName>
        <fullName evidence="12">tRNA-dihydrouridine synthase</fullName>
        <ecNumber evidence="12">1.3.1.-</ecNumber>
    </recommendedName>
</protein>
<keyword evidence="3" id="KW-0820">tRNA-binding</keyword>
<dbReference type="EMBL" id="AP021888">
    <property type="protein sequence ID" value="BBP42864.1"/>
    <property type="molecule type" value="Genomic_DNA"/>
</dbReference>
<evidence type="ECO:0000313" key="17">
    <source>
        <dbReference type="Proteomes" id="UP000501466"/>
    </source>
</evidence>
<evidence type="ECO:0000256" key="3">
    <source>
        <dbReference type="ARBA" id="ARBA00022555"/>
    </source>
</evidence>
<dbReference type="SUPFAM" id="SSF51395">
    <property type="entry name" value="FMN-linked oxidoreductases"/>
    <property type="match status" value="1"/>
</dbReference>
<evidence type="ECO:0000256" key="9">
    <source>
        <dbReference type="ARBA" id="ARBA00023002"/>
    </source>
</evidence>
<feature type="binding site" evidence="14">
    <location>
        <begin position="208"/>
        <end position="209"/>
    </location>
    <ligand>
        <name>FMN</name>
        <dbReference type="ChEBI" id="CHEBI:58210"/>
    </ligand>
</feature>
<dbReference type="InterPro" id="IPR013785">
    <property type="entry name" value="Aldolase_TIM"/>
</dbReference>
<dbReference type="Pfam" id="PF01207">
    <property type="entry name" value="Dus"/>
    <property type="match status" value="1"/>
</dbReference>
<dbReference type="CDD" id="cd02801">
    <property type="entry name" value="DUS_like_FMN"/>
    <property type="match status" value="1"/>
</dbReference>
<evidence type="ECO:0000256" key="13">
    <source>
        <dbReference type="PIRSR" id="PIRSR006621-1"/>
    </source>
</evidence>
<feature type="binding site" evidence="14">
    <location>
        <position position="123"/>
    </location>
    <ligand>
        <name>FMN</name>
        <dbReference type="ChEBI" id="CHEBI:58210"/>
    </ligand>
</feature>
<keyword evidence="17" id="KW-1185">Reference proteome</keyword>
<evidence type="ECO:0000256" key="6">
    <source>
        <dbReference type="ARBA" id="ARBA00022694"/>
    </source>
</evidence>
<feature type="domain" description="DUS-like FMN-binding" evidence="15">
    <location>
        <begin position="1"/>
        <end position="298"/>
    </location>
</feature>
<dbReference type="Gene3D" id="1.10.1200.80">
    <property type="entry name" value="Putative flavin oxidoreducatase, domain 2"/>
    <property type="match status" value="1"/>
</dbReference>
<dbReference type="InterPro" id="IPR001269">
    <property type="entry name" value="DUS_fam"/>
</dbReference>
<sequence>MAGITDRVFRDICRQQGADYAVSEMVASRKSLWDSQKSSTRNASADETSPRIVQLIGTEPEELAEAAVWQASQGAQVIDINMGCPAKKVCDVAAGSALMAHPDKVQAIFEALVSAVDLPITVKTRTGSDAEHQNVLEIAQIAQACGLKGMSIHGRTRADKFSGHAEYNLIKLVKQQVTIPIIANGDISTPEQALFVLKYTASDGILIGRAAQGYPWIFREIKHYLTTLTLAEKPSLSEFESTINTHLTGLYELYGSHLGIRIARKHIGWYSQYLPNGEVLRKDFNRLETPQTQLRLIQSYFHEHT</sequence>
<evidence type="ECO:0000256" key="5">
    <source>
        <dbReference type="ARBA" id="ARBA00022643"/>
    </source>
</evidence>
<evidence type="ECO:0000256" key="14">
    <source>
        <dbReference type="PIRSR" id="PIRSR006621-2"/>
    </source>
</evidence>
<keyword evidence="9 12" id="KW-0560">Oxidoreductase</keyword>
<feature type="binding site" evidence="14">
    <location>
        <position position="54"/>
    </location>
    <ligand>
        <name>FMN</name>
        <dbReference type="ChEBI" id="CHEBI:58210"/>
    </ligand>
</feature>
<dbReference type="PANTHER" id="PTHR45846:SF1">
    <property type="entry name" value="TRNA-DIHYDROURIDINE(47) SYNTHASE [NAD(P)(+)]-LIKE"/>
    <property type="match status" value="1"/>
</dbReference>
<dbReference type="PROSITE" id="PS01136">
    <property type="entry name" value="UPF0034"/>
    <property type="match status" value="1"/>
</dbReference>
<keyword evidence="5 12" id="KW-0288">FMN</keyword>
<dbReference type="NCBIfam" id="TIGR00737">
    <property type="entry name" value="nifR3_yhdG"/>
    <property type="match status" value="1"/>
</dbReference>
<evidence type="ECO:0000256" key="10">
    <source>
        <dbReference type="ARBA" id="ARBA00048205"/>
    </source>
</evidence>
<evidence type="ECO:0000313" key="16">
    <source>
        <dbReference type="EMBL" id="BBP42864.1"/>
    </source>
</evidence>
<comment type="cofactor">
    <cofactor evidence="1 12 14">
        <name>FMN</name>
        <dbReference type="ChEBI" id="CHEBI:58210"/>
    </cofactor>
</comment>
<organism evidence="16 17">
    <name type="scientific">Thiosulfativibrio zosterae</name>
    <dbReference type="NCBI Taxonomy" id="2675053"/>
    <lineage>
        <taxon>Bacteria</taxon>
        <taxon>Pseudomonadati</taxon>
        <taxon>Pseudomonadota</taxon>
        <taxon>Gammaproteobacteria</taxon>
        <taxon>Thiotrichales</taxon>
        <taxon>Piscirickettsiaceae</taxon>
        <taxon>Thiosulfativibrio</taxon>
    </lineage>
</organism>
<reference evidence="17" key="1">
    <citation type="submission" date="2019-11" db="EMBL/GenBank/DDBJ databases">
        <title>Isolation and characterization of two novel species in the genus Thiomicrorhabdus.</title>
        <authorList>
            <person name="Mochizuki J."/>
            <person name="Kojima H."/>
            <person name="Fukui M."/>
        </authorList>
    </citation>
    <scope>NUCLEOTIDE SEQUENCE [LARGE SCALE GENOMIC DNA]</scope>
    <source>
        <strain evidence="17">AkT22</strain>
    </source>
</reference>
<name>A0A6F8PLC7_9GAMM</name>
<dbReference type="InterPro" id="IPR035587">
    <property type="entry name" value="DUS-like_FMN-bd"/>
</dbReference>
<keyword evidence="4 12" id="KW-0285">Flavoprotein</keyword>
<evidence type="ECO:0000256" key="1">
    <source>
        <dbReference type="ARBA" id="ARBA00001917"/>
    </source>
</evidence>
<evidence type="ECO:0000259" key="15">
    <source>
        <dbReference type="Pfam" id="PF01207"/>
    </source>
</evidence>
<dbReference type="GO" id="GO:0000049">
    <property type="term" value="F:tRNA binding"/>
    <property type="evidence" value="ECO:0007669"/>
    <property type="project" value="UniProtKB-KW"/>
</dbReference>
<accession>A0A6F8PLC7</accession>
<comment type="catalytic activity">
    <reaction evidence="10">
        <text>a 5,6-dihydrouridine in tRNA + NADP(+) = a uridine in tRNA + NADPH + H(+)</text>
        <dbReference type="Rhea" id="RHEA:23624"/>
        <dbReference type="Rhea" id="RHEA-COMP:13339"/>
        <dbReference type="Rhea" id="RHEA-COMP:13887"/>
        <dbReference type="ChEBI" id="CHEBI:15378"/>
        <dbReference type="ChEBI" id="CHEBI:57783"/>
        <dbReference type="ChEBI" id="CHEBI:58349"/>
        <dbReference type="ChEBI" id="CHEBI:65315"/>
        <dbReference type="ChEBI" id="CHEBI:74443"/>
    </reaction>
</comment>
<dbReference type="AlphaFoldDB" id="A0A6F8PLC7"/>
<comment type="catalytic activity">
    <reaction evidence="11">
        <text>a 5,6-dihydrouridine in tRNA + NAD(+) = a uridine in tRNA + NADH + H(+)</text>
        <dbReference type="Rhea" id="RHEA:54452"/>
        <dbReference type="Rhea" id="RHEA-COMP:13339"/>
        <dbReference type="Rhea" id="RHEA-COMP:13887"/>
        <dbReference type="ChEBI" id="CHEBI:15378"/>
        <dbReference type="ChEBI" id="CHEBI:57540"/>
        <dbReference type="ChEBI" id="CHEBI:57945"/>
        <dbReference type="ChEBI" id="CHEBI:65315"/>
        <dbReference type="ChEBI" id="CHEBI:74443"/>
    </reaction>
</comment>
<dbReference type="InterPro" id="IPR018517">
    <property type="entry name" value="tRNA_hU_synthase_CS"/>
</dbReference>
<evidence type="ECO:0000256" key="2">
    <source>
        <dbReference type="ARBA" id="ARBA00002790"/>
    </source>
</evidence>
<keyword evidence="8" id="KW-0694">RNA-binding</keyword>
<dbReference type="InterPro" id="IPR024036">
    <property type="entry name" value="tRNA-dHydroUridine_Synthase_C"/>
</dbReference>
<dbReference type="GO" id="GO:0017150">
    <property type="term" value="F:tRNA dihydrouridine synthase activity"/>
    <property type="evidence" value="ECO:0007669"/>
    <property type="project" value="InterPro"/>
</dbReference>
<feature type="binding site" evidence="14">
    <location>
        <position position="153"/>
    </location>
    <ligand>
        <name>FMN</name>
        <dbReference type="ChEBI" id="CHEBI:58210"/>
    </ligand>
</feature>
<feature type="active site" description="Proton donor" evidence="13">
    <location>
        <position position="84"/>
    </location>
</feature>
<dbReference type="Gene3D" id="3.20.20.70">
    <property type="entry name" value="Aldolase class I"/>
    <property type="match status" value="1"/>
</dbReference>
<evidence type="ECO:0000256" key="7">
    <source>
        <dbReference type="ARBA" id="ARBA00022857"/>
    </source>
</evidence>
<dbReference type="PANTHER" id="PTHR45846">
    <property type="entry name" value="TRNA-DIHYDROURIDINE(47) SYNTHASE [NAD(P)(+)]-LIKE"/>
    <property type="match status" value="1"/>
</dbReference>
<dbReference type="InterPro" id="IPR004652">
    <property type="entry name" value="DusB-like"/>
</dbReference>
<gene>
    <name evidence="16" type="primary">dusB</name>
    <name evidence="16" type="ORF">THMIRHAT_06100</name>
</gene>